<reference evidence="1 2" key="1">
    <citation type="submission" date="2020-07" db="EMBL/GenBank/DDBJ databases">
        <title>Novel species isolated from subtropical streams in China.</title>
        <authorList>
            <person name="Lu H."/>
        </authorList>
    </citation>
    <scope>NUCLEOTIDE SEQUENCE [LARGE SCALE GENOMIC DNA]</scope>
    <source>
        <strain evidence="1 2">FT3S</strain>
    </source>
</reference>
<sequence>MIDNNHMNRVQLVNQLPLNRIAMKWLDEIYPEAPDQSELAVLTLMRWGLDNHLQFQPKAPHHPDWEQLMYQINLMSEWEPRNAMAFLTNPEDHEGATVLYPSQLAAEPTAEDAAQLLLENLYDAMVATMP</sequence>
<name>A0A7W2I9A3_9BURK</name>
<keyword evidence="2" id="KW-1185">Reference proteome</keyword>
<proteinExistence type="predicted"/>
<comment type="caution">
    <text evidence="1">The sequence shown here is derived from an EMBL/GenBank/DDBJ whole genome shotgun (WGS) entry which is preliminary data.</text>
</comment>
<gene>
    <name evidence="1" type="ORF">H3H36_24475</name>
</gene>
<protein>
    <submittedName>
        <fullName evidence="1">Uncharacterized protein</fullName>
    </submittedName>
</protein>
<evidence type="ECO:0000313" key="1">
    <source>
        <dbReference type="EMBL" id="MBA5608507.1"/>
    </source>
</evidence>
<organism evidence="1 2">
    <name type="scientific">Rugamonas fusca</name>
    <dbReference type="NCBI Taxonomy" id="2758568"/>
    <lineage>
        <taxon>Bacteria</taxon>
        <taxon>Pseudomonadati</taxon>
        <taxon>Pseudomonadota</taxon>
        <taxon>Betaproteobacteria</taxon>
        <taxon>Burkholderiales</taxon>
        <taxon>Oxalobacteraceae</taxon>
        <taxon>Telluria group</taxon>
        <taxon>Rugamonas</taxon>
    </lineage>
</organism>
<accession>A0A7W2I9A3</accession>
<dbReference type="AlphaFoldDB" id="A0A7W2I9A3"/>
<dbReference type="EMBL" id="JACEZS010000033">
    <property type="protein sequence ID" value="MBA5608507.1"/>
    <property type="molecule type" value="Genomic_DNA"/>
</dbReference>
<evidence type="ECO:0000313" key="2">
    <source>
        <dbReference type="Proteomes" id="UP000566711"/>
    </source>
</evidence>
<dbReference type="Proteomes" id="UP000566711">
    <property type="component" value="Unassembled WGS sequence"/>
</dbReference>
<dbReference type="RefSeq" id="WP_182220667.1">
    <property type="nucleotide sequence ID" value="NZ_JACEZS010000033.1"/>
</dbReference>